<dbReference type="Gene3D" id="4.10.410.40">
    <property type="match status" value="1"/>
</dbReference>
<evidence type="ECO:0008006" key="4">
    <source>
        <dbReference type="Google" id="ProtNLM"/>
    </source>
</evidence>
<gene>
    <name evidence="2" type="ORF">GCM10009799_20620</name>
</gene>
<accession>A0ABN2SY63</accession>
<dbReference type="NCBIfam" id="NF047353">
    <property type="entry name" value="tube_lmo2291"/>
    <property type="match status" value="1"/>
</dbReference>
<dbReference type="EMBL" id="BAAAPC010000007">
    <property type="protein sequence ID" value="GAA1994389.1"/>
    <property type="molecule type" value="Genomic_DNA"/>
</dbReference>
<keyword evidence="3" id="KW-1185">Reference proteome</keyword>
<feature type="compositionally biased region" description="Polar residues" evidence="1">
    <location>
        <begin position="132"/>
        <end position="153"/>
    </location>
</feature>
<feature type="region of interest" description="Disordered" evidence="1">
    <location>
        <begin position="125"/>
        <end position="153"/>
    </location>
</feature>
<evidence type="ECO:0000256" key="1">
    <source>
        <dbReference type="SAM" id="MobiDB-lite"/>
    </source>
</evidence>
<proteinExistence type="predicted"/>
<comment type="caution">
    <text evidence="2">The sequence shown here is derived from an EMBL/GenBank/DDBJ whole genome shotgun (WGS) entry which is preliminary data.</text>
</comment>
<sequence length="153" mass="16247">MTLVKVNARDIIIEASDGAATPTWAEIGGLTSVTVNASENEETADTTDFDSDGAYEQDIMQRGATLEMEGFLKKDDATGVLDPGQAQVTTNAGQDALGVASHAMYRFRYPVDDTWTVWDATTTVGEQGGGNNDKTSFNATLTRSGRSTTEAVV</sequence>
<dbReference type="Proteomes" id="UP001501585">
    <property type="component" value="Unassembled WGS sequence"/>
</dbReference>
<evidence type="ECO:0000313" key="3">
    <source>
        <dbReference type="Proteomes" id="UP001501585"/>
    </source>
</evidence>
<organism evidence="2 3">
    <name type="scientific">Nocardiopsis rhodophaea</name>
    <dbReference type="NCBI Taxonomy" id="280238"/>
    <lineage>
        <taxon>Bacteria</taxon>
        <taxon>Bacillati</taxon>
        <taxon>Actinomycetota</taxon>
        <taxon>Actinomycetes</taxon>
        <taxon>Streptosporangiales</taxon>
        <taxon>Nocardiopsidaceae</taxon>
        <taxon>Nocardiopsis</taxon>
    </lineage>
</organism>
<evidence type="ECO:0000313" key="2">
    <source>
        <dbReference type="EMBL" id="GAA1994389.1"/>
    </source>
</evidence>
<name>A0ABN2SY63_9ACTN</name>
<dbReference type="RefSeq" id="WP_344161711.1">
    <property type="nucleotide sequence ID" value="NZ_BAAAPC010000007.1"/>
</dbReference>
<reference evidence="2 3" key="1">
    <citation type="journal article" date="2019" name="Int. J. Syst. Evol. Microbiol.">
        <title>The Global Catalogue of Microorganisms (GCM) 10K type strain sequencing project: providing services to taxonomists for standard genome sequencing and annotation.</title>
        <authorList>
            <consortium name="The Broad Institute Genomics Platform"/>
            <consortium name="The Broad Institute Genome Sequencing Center for Infectious Disease"/>
            <person name="Wu L."/>
            <person name="Ma J."/>
        </authorList>
    </citation>
    <scope>NUCLEOTIDE SEQUENCE [LARGE SCALE GENOMIC DNA]</scope>
    <source>
        <strain evidence="2 3">JCM 15313</strain>
    </source>
</reference>
<protein>
    <recommendedName>
        <fullName evidence="4">Major tail protein</fullName>
    </recommendedName>
</protein>